<keyword evidence="9 18" id="KW-0630">Potassium</keyword>
<dbReference type="Gene3D" id="3.40.50.10260">
    <property type="entry name" value="YjeF N-terminal domain"/>
    <property type="match status" value="1"/>
</dbReference>
<dbReference type="HAMAP" id="MF_01965">
    <property type="entry name" value="NADHX_dehydratase"/>
    <property type="match status" value="1"/>
</dbReference>
<feature type="binding site" evidence="17">
    <location>
        <position position="472"/>
    </location>
    <ligand>
        <name>(6S)-NADPHX</name>
        <dbReference type="ChEBI" id="CHEBI:64076"/>
    </ligand>
</feature>
<dbReference type="InterPro" id="IPR000631">
    <property type="entry name" value="CARKD"/>
</dbReference>
<evidence type="ECO:0000259" key="21">
    <source>
        <dbReference type="PROSITE" id="PS51385"/>
    </source>
</evidence>
<feature type="domain" description="YjeF N-terminal" evidence="21">
    <location>
        <begin position="10"/>
        <end position="236"/>
    </location>
</feature>
<organism evidence="22 23">
    <name type="scientific">Pacificibacter marinus</name>
    <dbReference type="NCBI Taxonomy" id="658057"/>
    <lineage>
        <taxon>Bacteria</taxon>
        <taxon>Pseudomonadati</taxon>
        <taxon>Pseudomonadota</taxon>
        <taxon>Alphaproteobacteria</taxon>
        <taxon>Rhodobacterales</taxon>
        <taxon>Roseobacteraceae</taxon>
        <taxon>Pacificibacter</taxon>
    </lineage>
</organism>
<dbReference type="GO" id="GO:0110051">
    <property type="term" value="P:metabolite repair"/>
    <property type="evidence" value="ECO:0007669"/>
    <property type="project" value="TreeGrafter"/>
</dbReference>
<dbReference type="Proteomes" id="UP000193307">
    <property type="component" value="Unassembled WGS sequence"/>
</dbReference>
<feature type="domain" description="YjeF C-terminal" evidence="20">
    <location>
        <begin position="245"/>
        <end position="526"/>
    </location>
</feature>
<evidence type="ECO:0000256" key="19">
    <source>
        <dbReference type="PIRNR" id="PIRNR017184"/>
    </source>
</evidence>
<comment type="cofactor">
    <cofactor evidence="18 19">
        <name>K(+)</name>
        <dbReference type="ChEBI" id="CHEBI:29103"/>
    </cofactor>
    <text evidence="18 19">Binds 1 potassium ion per subunit.</text>
</comment>
<dbReference type="InterPro" id="IPR036652">
    <property type="entry name" value="YjeF_N_dom_sf"/>
</dbReference>
<evidence type="ECO:0000256" key="13">
    <source>
        <dbReference type="ARBA" id="ARBA00023268"/>
    </source>
</evidence>
<evidence type="ECO:0000256" key="10">
    <source>
        <dbReference type="ARBA" id="ARBA00023027"/>
    </source>
</evidence>
<feature type="binding site" evidence="17">
    <location>
        <position position="280"/>
    </location>
    <ligand>
        <name>(6S)-NADPHX</name>
        <dbReference type="ChEBI" id="CHEBI:64076"/>
    </ligand>
</feature>
<comment type="cofactor">
    <cofactor evidence="17">
        <name>Mg(2+)</name>
        <dbReference type="ChEBI" id="CHEBI:18420"/>
    </cofactor>
</comment>
<feature type="binding site" evidence="17">
    <location>
        <position position="393"/>
    </location>
    <ligand>
        <name>(6S)-NADPHX</name>
        <dbReference type="ChEBI" id="CHEBI:64076"/>
    </ligand>
</feature>
<dbReference type="NCBIfam" id="TIGR00197">
    <property type="entry name" value="yjeF_nterm"/>
    <property type="match status" value="1"/>
</dbReference>
<dbReference type="PROSITE" id="PS51383">
    <property type="entry name" value="YJEF_C_3"/>
    <property type="match status" value="1"/>
</dbReference>
<keyword evidence="7 17" id="KW-0067">ATP-binding</keyword>
<dbReference type="STRING" id="658057.SAMN04488032_10121"/>
<comment type="function">
    <text evidence="14 19">Bifunctional enzyme that catalyzes the epimerization of the S- and R-forms of NAD(P)HX and the dehydration of the S-form of NAD(P)HX at the expense of ADP, which is converted to AMP. This allows the repair of both epimers of NAD(P)HX, a damaged form of NAD(P)H that is a result of enzymatic or heat-dependent hydration.</text>
</comment>
<feature type="binding site" evidence="18">
    <location>
        <begin position="136"/>
        <end position="142"/>
    </location>
    <ligand>
        <name>(6S)-NADPHX</name>
        <dbReference type="ChEBI" id="CHEBI:64076"/>
    </ligand>
</feature>
<feature type="binding site" evidence="17">
    <location>
        <begin position="438"/>
        <end position="442"/>
    </location>
    <ligand>
        <name>AMP</name>
        <dbReference type="ChEBI" id="CHEBI:456215"/>
    </ligand>
</feature>
<evidence type="ECO:0000313" key="23">
    <source>
        <dbReference type="Proteomes" id="UP000193307"/>
    </source>
</evidence>
<keyword evidence="10 17" id="KW-0520">NAD</keyword>
<evidence type="ECO:0000256" key="8">
    <source>
        <dbReference type="ARBA" id="ARBA00022857"/>
    </source>
</evidence>
<dbReference type="InterPro" id="IPR030677">
    <property type="entry name" value="Nnr"/>
</dbReference>
<comment type="catalytic activity">
    <reaction evidence="1 18 19">
        <text>(6R)-NADHX = (6S)-NADHX</text>
        <dbReference type="Rhea" id="RHEA:32215"/>
        <dbReference type="ChEBI" id="CHEBI:64074"/>
        <dbReference type="ChEBI" id="CHEBI:64075"/>
        <dbReference type="EC" id="5.1.99.6"/>
    </reaction>
</comment>
<name>A0A1Y5RR03_9RHOB</name>
<feature type="binding site" evidence="18">
    <location>
        <position position="132"/>
    </location>
    <ligand>
        <name>K(+)</name>
        <dbReference type="ChEBI" id="CHEBI:29103"/>
    </ligand>
</feature>
<evidence type="ECO:0000256" key="1">
    <source>
        <dbReference type="ARBA" id="ARBA00000013"/>
    </source>
</evidence>
<evidence type="ECO:0000256" key="18">
    <source>
        <dbReference type="HAMAP-Rule" id="MF_01966"/>
    </source>
</evidence>
<dbReference type="CDD" id="cd01171">
    <property type="entry name" value="YXKO-related"/>
    <property type="match status" value="1"/>
</dbReference>
<feature type="binding site" evidence="18">
    <location>
        <position position="172"/>
    </location>
    <ligand>
        <name>(6S)-NADPHX</name>
        <dbReference type="ChEBI" id="CHEBI:64076"/>
    </ligand>
</feature>
<dbReference type="EC" id="4.2.1.136" evidence="19"/>
<dbReference type="SUPFAM" id="SSF64153">
    <property type="entry name" value="YjeF N-terminal domain-like"/>
    <property type="match status" value="1"/>
</dbReference>
<dbReference type="InterPro" id="IPR029056">
    <property type="entry name" value="Ribokinase-like"/>
</dbReference>
<dbReference type="Gene3D" id="3.40.1190.20">
    <property type="match status" value="1"/>
</dbReference>
<dbReference type="PANTHER" id="PTHR12592:SF0">
    <property type="entry name" value="ATP-DEPENDENT (S)-NAD(P)H-HYDRATE DEHYDRATASE"/>
    <property type="match status" value="1"/>
</dbReference>
<comment type="catalytic activity">
    <reaction evidence="16 17 19">
        <text>(6S)-NADPHX + ADP = AMP + phosphate + NADPH + H(+)</text>
        <dbReference type="Rhea" id="RHEA:32235"/>
        <dbReference type="ChEBI" id="CHEBI:15378"/>
        <dbReference type="ChEBI" id="CHEBI:43474"/>
        <dbReference type="ChEBI" id="CHEBI:57783"/>
        <dbReference type="ChEBI" id="CHEBI:64076"/>
        <dbReference type="ChEBI" id="CHEBI:456215"/>
        <dbReference type="ChEBI" id="CHEBI:456216"/>
        <dbReference type="EC" id="4.2.1.136"/>
    </reaction>
</comment>
<dbReference type="EMBL" id="FWFW01000001">
    <property type="protein sequence ID" value="SLN20453.1"/>
    <property type="molecule type" value="Genomic_DNA"/>
</dbReference>
<evidence type="ECO:0000256" key="4">
    <source>
        <dbReference type="ARBA" id="ARBA00009524"/>
    </source>
</evidence>
<dbReference type="GO" id="GO:0046496">
    <property type="term" value="P:nicotinamide nucleotide metabolic process"/>
    <property type="evidence" value="ECO:0007669"/>
    <property type="project" value="UniProtKB-UniRule"/>
</dbReference>
<keyword evidence="23" id="KW-1185">Reference proteome</keyword>
<keyword evidence="6 17" id="KW-0547">Nucleotide-binding</keyword>
<dbReference type="GO" id="GO:0046872">
    <property type="term" value="F:metal ion binding"/>
    <property type="evidence" value="ECO:0007669"/>
    <property type="project" value="UniProtKB-UniRule"/>
</dbReference>
<evidence type="ECO:0000256" key="12">
    <source>
        <dbReference type="ARBA" id="ARBA00023239"/>
    </source>
</evidence>
<dbReference type="HAMAP" id="MF_01966">
    <property type="entry name" value="NADHX_epimerase"/>
    <property type="match status" value="1"/>
</dbReference>
<keyword evidence="8 17" id="KW-0521">NADP</keyword>
<comment type="function">
    <text evidence="18">Catalyzes the epimerization of the S- and R-forms of NAD(P)HX, a damaged form of NAD(P)H that is a result of enzymatic or heat-dependent hydration. This is a prerequisite for the S-specific NAD(P)H-hydrate dehydratase to allow the repair of both epimers of NAD(P)HX.</text>
</comment>
<dbReference type="InterPro" id="IPR017953">
    <property type="entry name" value="Carbohydrate_kinase_pred_CS"/>
</dbReference>
<evidence type="ECO:0000256" key="5">
    <source>
        <dbReference type="ARBA" id="ARBA00022723"/>
    </source>
</evidence>
<keyword evidence="5 18" id="KW-0479">Metal-binding</keyword>
<comment type="catalytic activity">
    <reaction evidence="15 17 19">
        <text>(6S)-NADHX + ADP = AMP + phosphate + NADH + H(+)</text>
        <dbReference type="Rhea" id="RHEA:32223"/>
        <dbReference type="ChEBI" id="CHEBI:15378"/>
        <dbReference type="ChEBI" id="CHEBI:43474"/>
        <dbReference type="ChEBI" id="CHEBI:57945"/>
        <dbReference type="ChEBI" id="CHEBI:64074"/>
        <dbReference type="ChEBI" id="CHEBI:456215"/>
        <dbReference type="ChEBI" id="CHEBI:456216"/>
        <dbReference type="EC" id="4.2.1.136"/>
    </reaction>
</comment>
<dbReference type="EC" id="5.1.99.6" evidence="19"/>
<feature type="binding site" evidence="18">
    <location>
        <begin position="62"/>
        <end position="66"/>
    </location>
    <ligand>
        <name>(6S)-NADPHX</name>
        <dbReference type="ChEBI" id="CHEBI:64076"/>
    </ligand>
</feature>
<comment type="subunit">
    <text evidence="17">Homotetramer.</text>
</comment>
<comment type="similarity">
    <text evidence="4 19">In the C-terminal section; belongs to the NnrD/CARKD family.</text>
</comment>
<dbReference type="GO" id="GO:0052856">
    <property type="term" value="F:NAD(P)HX epimerase activity"/>
    <property type="evidence" value="ECO:0007669"/>
    <property type="project" value="UniProtKB-UniRule"/>
</dbReference>
<proteinExistence type="inferred from homology"/>
<dbReference type="NCBIfam" id="TIGR00196">
    <property type="entry name" value="yjeF_cterm"/>
    <property type="match status" value="1"/>
</dbReference>
<dbReference type="PROSITE" id="PS51385">
    <property type="entry name" value="YJEF_N"/>
    <property type="match status" value="1"/>
</dbReference>
<dbReference type="InterPro" id="IPR004443">
    <property type="entry name" value="YjeF_N_dom"/>
</dbReference>
<evidence type="ECO:0000256" key="9">
    <source>
        <dbReference type="ARBA" id="ARBA00022958"/>
    </source>
</evidence>
<feature type="binding site" evidence="18">
    <location>
        <position position="63"/>
    </location>
    <ligand>
        <name>K(+)</name>
        <dbReference type="ChEBI" id="CHEBI:29103"/>
    </ligand>
</feature>
<reference evidence="22 23" key="1">
    <citation type="submission" date="2017-03" db="EMBL/GenBank/DDBJ databases">
        <authorList>
            <person name="Afonso C.L."/>
            <person name="Miller P.J."/>
            <person name="Scott M.A."/>
            <person name="Spackman E."/>
            <person name="Goraichik I."/>
            <person name="Dimitrov K.M."/>
            <person name="Suarez D.L."/>
            <person name="Swayne D.E."/>
        </authorList>
    </citation>
    <scope>NUCLEOTIDE SEQUENCE [LARGE SCALE GENOMIC DNA]</scope>
    <source>
        <strain evidence="22 23">CECT 7971</strain>
    </source>
</reference>
<dbReference type="RefSeq" id="WP_085847505.1">
    <property type="nucleotide sequence ID" value="NZ_FNZV01000001.1"/>
</dbReference>
<keyword evidence="11 18" id="KW-0413">Isomerase</keyword>
<comment type="similarity">
    <text evidence="17">Belongs to the NnrD/CARKD family.</text>
</comment>
<evidence type="ECO:0000259" key="20">
    <source>
        <dbReference type="PROSITE" id="PS51383"/>
    </source>
</evidence>
<evidence type="ECO:0000256" key="17">
    <source>
        <dbReference type="HAMAP-Rule" id="MF_01965"/>
    </source>
</evidence>
<comment type="catalytic activity">
    <reaction evidence="2 18 19">
        <text>(6R)-NADPHX = (6S)-NADPHX</text>
        <dbReference type="Rhea" id="RHEA:32227"/>
        <dbReference type="ChEBI" id="CHEBI:64076"/>
        <dbReference type="ChEBI" id="CHEBI:64077"/>
        <dbReference type="EC" id="5.1.99.6"/>
    </reaction>
</comment>
<dbReference type="AlphaFoldDB" id="A0A1Y5RR03"/>
<gene>
    <name evidence="22" type="primary">nnr</name>
    <name evidence="17" type="synonym">nnrD</name>
    <name evidence="18" type="synonym">nnrE</name>
    <name evidence="22" type="ORF">PAM7971_00629</name>
</gene>
<dbReference type="Pfam" id="PF03853">
    <property type="entry name" value="YjeF_N"/>
    <property type="match status" value="1"/>
</dbReference>
<dbReference type="Pfam" id="PF01256">
    <property type="entry name" value="Carb_kinase"/>
    <property type="match status" value="1"/>
</dbReference>
<evidence type="ECO:0000256" key="7">
    <source>
        <dbReference type="ARBA" id="ARBA00022840"/>
    </source>
</evidence>
<dbReference type="PIRSF" id="PIRSF017184">
    <property type="entry name" value="Nnr"/>
    <property type="match status" value="1"/>
</dbReference>
<comment type="function">
    <text evidence="17">Catalyzes the dehydration of the S-form of NAD(P)HX at the expense of ADP, which is converted to AMP. Together with NAD(P)HX epimerase, which catalyzes the epimerization of the S- and R-forms, the enzyme allows the repair of both epimers of NAD(P)HX, a damaged form of NAD(P)H that is a result of enzymatic or heat-dependent hydration.</text>
</comment>
<keyword evidence="13" id="KW-0511">Multifunctional enzyme</keyword>
<evidence type="ECO:0000256" key="3">
    <source>
        <dbReference type="ARBA" id="ARBA00006001"/>
    </source>
</evidence>
<evidence type="ECO:0000256" key="14">
    <source>
        <dbReference type="ARBA" id="ARBA00025153"/>
    </source>
</evidence>
<feature type="binding site" evidence="18">
    <location>
        <position position="175"/>
    </location>
    <ligand>
        <name>K(+)</name>
        <dbReference type="ChEBI" id="CHEBI:29103"/>
    </ligand>
</feature>
<comment type="similarity">
    <text evidence="3 19">In the N-terminal section; belongs to the NnrE/AIBP family.</text>
</comment>
<dbReference type="PANTHER" id="PTHR12592">
    <property type="entry name" value="ATP-DEPENDENT (S)-NAD(P)H-HYDRATE DEHYDRATASE FAMILY MEMBER"/>
    <property type="match status" value="1"/>
</dbReference>
<evidence type="ECO:0000256" key="6">
    <source>
        <dbReference type="ARBA" id="ARBA00022741"/>
    </source>
</evidence>
<comment type="caution">
    <text evidence="17">Lacks conserved residue(s) required for the propagation of feature annotation.</text>
</comment>
<dbReference type="OrthoDB" id="9806925at2"/>
<evidence type="ECO:0000256" key="16">
    <source>
        <dbReference type="ARBA" id="ARBA00049209"/>
    </source>
</evidence>
<evidence type="ECO:0000256" key="2">
    <source>
        <dbReference type="ARBA" id="ARBA00000909"/>
    </source>
</evidence>
<sequence length="528" mass="55310">MTELLTSAQMRAIEQAVIASGTVTGLELMERAGHGVVGAVFQEWPTLAATSHKAVVLCGPGNNGGDGFVIARLLKHQGWDVDVFLYGDPDKLPPDARTNYERWCELGKVEALTEDVIDSYAENNPETALAVDAIFGTGLTRPFFSLARVQSKLNSWQAGSFHGNRPKVVSVDIPSGICADSGVYLGRTGTSLDQCVRANLTVSFHRMKLGHVLAQGPIGAQKTVVADIGLENWSHPHIPPNDVVKLKTGHHLGLAKRADSHKFSHGHALVLSGPAGQTGAARLAARGALRIGAGVVTVGSPKSAMLENAMQLTAIMLAEVDGPQALRRALRDARINVLCLGPALGLDARAAKLVEVALGAGRRTVLDADALTLLSRDAGIFAKLHANCVLTPHVGEFKRLFPDIAAKLDAPAATGPAYSKVDATRDAAKRAGCTVLFKGPDTVIASPEGRASINASLYVRSAPWLATAGAGDVLAGFITGLMARGFAPHDAADTAAYLHTECALSFGAGLIAEDLPDALPKVFKTLGL</sequence>
<comment type="similarity">
    <text evidence="18">Belongs to the NnrE/AIBP family.</text>
</comment>
<keyword evidence="12 17" id="KW-0456">Lyase</keyword>
<evidence type="ECO:0000313" key="22">
    <source>
        <dbReference type="EMBL" id="SLN20453.1"/>
    </source>
</evidence>
<dbReference type="SUPFAM" id="SSF53613">
    <property type="entry name" value="Ribokinase-like"/>
    <property type="match status" value="1"/>
</dbReference>
<dbReference type="GO" id="GO:0005524">
    <property type="term" value="F:ATP binding"/>
    <property type="evidence" value="ECO:0007669"/>
    <property type="project" value="UniProtKB-UniRule"/>
</dbReference>
<evidence type="ECO:0000256" key="15">
    <source>
        <dbReference type="ARBA" id="ARBA00048238"/>
    </source>
</evidence>
<dbReference type="GO" id="GO:0052855">
    <property type="term" value="F:ADP-dependent NAD(P)H-hydrate dehydratase activity"/>
    <property type="evidence" value="ECO:0007669"/>
    <property type="project" value="UniProtKB-UniRule"/>
</dbReference>
<evidence type="ECO:0000256" key="11">
    <source>
        <dbReference type="ARBA" id="ARBA00023235"/>
    </source>
</evidence>
<feature type="binding site" evidence="17">
    <location>
        <position position="471"/>
    </location>
    <ligand>
        <name>AMP</name>
        <dbReference type="ChEBI" id="CHEBI:456215"/>
    </ligand>
</feature>
<protein>
    <recommendedName>
        <fullName evidence="19">Bifunctional NAD(P)H-hydrate repair enzyme</fullName>
    </recommendedName>
    <alternativeName>
        <fullName evidence="19">Nicotinamide nucleotide repair protein</fullName>
    </alternativeName>
    <domain>
        <recommendedName>
            <fullName evidence="19">ADP-dependent (S)-NAD(P)H-hydrate dehydratase</fullName>
            <ecNumber evidence="19">4.2.1.136</ecNumber>
        </recommendedName>
        <alternativeName>
            <fullName evidence="19">ADP-dependent NAD(P)HX dehydratase</fullName>
        </alternativeName>
    </domain>
    <domain>
        <recommendedName>
            <fullName evidence="19">NAD(P)H-hydrate epimerase</fullName>
            <ecNumber evidence="19">5.1.99.6</ecNumber>
        </recommendedName>
    </domain>
</protein>
<dbReference type="PROSITE" id="PS01050">
    <property type="entry name" value="YJEF_C_2"/>
    <property type="match status" value="1"/>
</dbReference>
<accession>A0A1Y5RR03</accession>